<feature type="transmembrane region" description="Helical" evidence="1">
    <location>
        <begin position="215"/>
        <end position="233"/>
    </location>
</feature>
<dbReference type="Proteomes" id="UP001642540">
    <property type="component" value="Unassembled WGS sequence"/>
</dbReference>
<evidence type="ECO:0000256" key="1">
    <source>
        <dbReference type="SAM" id="Phobius"/>
    </source>
</evidence>
<reference evidence="2 3" key="1">
    <citation type="submission" date="2024-08" db="EMBL/GenBank/DDBJ databases">
        <authorList>
            <person name="Cucini C."/>
            <person name="Frati F."/>
        </authorList>
    </citation>
    <scope>NUCLEOTIDE SEQUENCE [LARGE SCALE GENOMIC DNA]</scope>
</reference>
<name>A0ABP1RTR7_9HEXA</name>
<feature type="transmembrane region" description="Helical" evidence="1">
    <location>
        <begin position="76"/>
        <end position="103"/>
    </location>
</feature>
<protein>
    <recommendedName>
        <fullName evidence="4">Odorant receptor</fullName>
    </recommendedName>
</protein>
<proteinExistence type="predicted"/>
<dbReference type="EMBL" id="CAXLJM020000107">
    <property type="protein sequence ID" value="CAL8135269.1"/>
    <property type="molecule type" value="Genomic_DNA"/>
</dbReference>
<evidence type="ECO:0000313" key="3">
    <source>
        <dbReference type="Proteomes" id="UP001642540"/>
    </source>
</evidence>
<feature type="transmembrane region" description="Helical" evidence="1">
    <location>
        <begin position="245"/>
        <end position="268"/>
    </location>
</feature>
<keyword evidence="1" id="KW-1133">Transmembrane helix</keyword>
<organism evidence="2 3">
    <name type="scientific">Orchesella dallaii</name>
    <dbReference type="NCBI Taxonomy" id="48710"/>
    <lineage>
        <taxon>Eukaryota</taxon>
        <taxon>Metazoa</taxon>
        <taxon>Ecdysozoa</taxon>
        <taxon>Arthropoda</taxon>
        <taxon>Hexapoda</taxon>
        <taxon>Collembola</taxon>
        <taxon>Entomobryomorpha</taxon>
        <taxon>Entomobryoidea</taxon>
        <taxon>Orchesellidae</taxon>
        <taxon>Orchesellinae</taxon>
        <taxon>Orchesella</taxon>
    </lineage>
</organism>
<keyword evidence="3" id="KW-1185">Reference proteome</keyword>
<keyword evidence="1" id="KW-0472">Membrane</keyword>
<gene>
    <name evidence="2" type="ORF">ODALV1_LOCUS25907</name>
</gene>
<comment type="caution">
    <text evidence="2">The sequence shown here is derived from an EMBL/GenBank/DDBJ whole genome shotgun (WGS) entry which is preliminary data.</text>
</comment>
<feature type="transmembrane region" description="Helical" evidence="1">
    <location>
        <begin position="12"/>
        <end position="32"/>
    </location>
</feature>
<sequence length="340" mass="38864">MRKDWSQVDLKILNITYAIGGMFATFSVIAWACSFIDILDPYSIANGISSLSKLEQLFGTQLENILARPNLKFEAYWMWISRSLTVAVGVFAGISCVMPLVFISMPFPIDPFFVTIPLLFPASPTCLLSPNCEMVYNGAIWFSRFVISVISTTTCCRFYAFCFTTCSYVLELQSRCMEKFNRVPSGIKMDMKLFKWYSSLQIVHQSYKESVSWKILILLGDGFIISVVCNVVTLKRYNIPIELYWIAPAVSMLCCVFMALFLPIVAQIDVKSRELIRKRAAYSSYDNDMSFEWKLVRRHFKVMRPITLKFGPFMLMESGIDTVVLEAICTRTIDVVLLQP</sequence>
<accession>A0ABP1RTR7</accession>
<evidence type="ECO:0000313" key="2">
    <source>
        <dbReference type="EMBL" id="CAL8135269.1"/>
    </source>
</evidence>
<keyword evidence="1" id="KW-0812">Transmembrane</keyword>
<evidence type="ECO:0008006" key="4">
    <source>
        <dbReference type="Google" id="ProtNLM"/>
    </source>
</evidence>